<dbReference type="Gene3D" id="3.40.50.1220">
    <property type="entry name" value="TPP-binding domain"/>
    <property type="match status" value="1"/>
</dbReference>
<dbReference type="InterPro" id="IPR019734">
    <property type="entry name" value="TPR_rpt"/>
</dbReference>
<reference evidence="2 3" key="1">
    <citation type="journal article" date="2018" name="Arch. Microbiol.">
        <title>New insights into the metabolic potential of the phototrophic purple bacterium Rhodopila globiformis DSM 161(T) from its draft genome sequence and evidence for a vanadium-dependent nitrogenase.</title>
        <authorList>
            <person name="Imhoff J.F."/>
            <person name="Rahn T."/>
            <person name="Kunzel S."/>
            <person name="Neulinger S.C."/>
        </authorList>
    </citation>
    <scope>NUCLEOTIDE SEQUENCE [LARGE SCALE GENOMIC DNA]</scope>
    <source>
        <strain evidence="2 3">DSM 161</strain>
    </source>
</reference>
<dbReference type="SUPFAM" id="SSF48452">
    <property type="entry name" value="TPR-like"/>
    <property type="match status" value="1"/>
</dbReference>
<sequence>MDENDDAGGTNKRQNGPENSGSEKLSQSRNPRPAPADGERTAAESAANVVIRDLVDRLRRSRGVDGGPWGGGVALIGAGCSVSAGVPSAIGIVDLALRHLAHVRLGQPAAAASDPRAIYDELKKDGLDLEAPYGPDLYHELFDRHLDEANEQRALIGKAIASSQGKINWAHLRLGQLVAERYVHTVITTNFDQLALEGIVRNGLIPAVADGFEALNRIDSRPAFPQLVHLHGSLQNYSLRTNRRHAQQAGHVSPTRGALYGLLRDAPFLLVAGYRGDDEDFMRPLHDALAAFPQCRVFWALRAGVEAASRQAAALRDTGCRLQFIPGQDADDLFDSLASGARLGAPPWLRDPVAVMRKEHRRIAEPAAPTARHLLERHVAELGALDACLATHRARNEPGRREAAPLERPLPANDFAAVRRTLEDAGGVASAESWMRFAVAVADAAPTVGEASAREHLRAAVGRILKNPRDHLNAGQLSRVGSALVSLGDEAPARAVFERMRDEAESAGAAGEGDLSMALSRLAGLAADRGDKETAQRLCAEALAIQQRLPGQPGAPDGQSDLALVLGRVADVAQDSGDREAAEQLHREALAIRRRLAGQLGTLDAQRDLCASLDRVADMTQDRADKEAAERLRREALAIHRRLAEQPGTPDAQRELAVALGQVADLAQDRGDREVAEELHREALAIHRRLAGQVGTVDAQRDLSVALGRVADLTQDRGDKEAAEQFRREALAIHRRLAEQLGTLDAQRDLSVTLARVADLAQDRGNTEAAEQLYQEALAIRLTRADLLGTQDAQRGVSFVRRRIANLARDRGDPGERDEA</sequence>
<feature type="region of interest" description="Disordered" evidence="1">
    <location>
        <begin position="1"/>
        <end position="45"/>
    </location>
</feature>
<dbReference type="Pfam" id="PF13374">
    <property type="entry name" value="TPR_10"/>
    <property type="match status" value="4"/>
</dbReference>
<comment type="caution">
    <text evidence="2">The sequence shown here is derived from an EMBL/GenBank/DDBJ whole genome shotgun (WGS) entry which is preliminary data.</text>
</comment>
<dbReference type="InterPro" id="IPR011990">
    <property type="entry name" value="TPR-like_helical_dom_sf"/>
</dbReference>
<organism evidence="2 3">
    <name type="scientific">Rhodopila globiformis</name>
    <name type="common">Rhodopseudomonas globiformis</name>
    <dbReference type="NCBI Taxonomy" id="1071"/>
    <lineage>
        <taxon>Bacteria</taxon>
        <taxon>Pseudomonadati</taxon>
        <taxon>Pseudomonadota</taxon>
        <taxon>Alphaproteobacteria</taxon>
        <taxon>Acetobacterales</taxon>
        <taxon>Acetobacteraceae</taxon>
        <taxon>Rhodopila</taxon>
    </lineage>
</organism>
<dbReference type="Gene3D" id="1.25.40.10">
    <property type="entry name" value="Tetratricopeptide repeat domain"/>
    <property type="match status" value="2"/>
</dbReference>
<dbReference type="InterPro" id="IPR029035">
    <property type="entry name" value="DHS-like_NAD/FAD-binding_dom"/>
</dbReference>
<keyword evidence="3" id="KW-1185">Reference proteome</keyword>
<evidence type="ECO:0000313" key="2">
    <source>
        <dbReference type="EMBL" id="PPQ35806.1"/>
    </source>
</evidence>
<gene>
    <name evidence="2" type="ORF">CCS01_06620</name>
</gene>
<dbReference type="PANTHER" id="PTHR19959:SF119">
    <property type="entry name" value="FUNGAL LIPASE-LIKE DOMAIN-CONTAINING PROTEIN"/>
    <property type="match status" value="1"/>
</dbReference>
<dbReference type="EMBL" id="NHRY01000067">
    <property type="protein sequence ID" value="PPQ35806.1"/>
    <property type="molecule type" value="Genomic_DNA"/>
</dbReference>
<evidence type="ECO:0000313" key="3">
    <source>
        <dbReference type="Proteomes" id="UP000239724"/>
    </source>
</evidence>
<name>A0A2S6NKY2_RHOGL</name>
<dbReference type="SMART" id="SM00028">
    <property type="entry name" value="TPR"/>
    <property type="match status" value="5"/>
</dbReference>
<accession>A0A2S6NKY2</accession>
<evidence type="ECO:0000256" key="1">
    <source>
        <dbReference type="SAM" id="MobiDB-lite"/>
    </source>
</evidence>
<dbReference type="Proteomes" id="UP000239724">
    <property type="component" value="Unassembled WGS sequence"/>
</dbReference>
<dbReference type="SUPFAM" id="SSF52467">
    <property type="entry name" value="DHS-like NAD/FAD-binding domain"/>
    <property type="match status" value="1"/>
</dbReference>
<proteinExistence type="predicted"/>
<dbReference type="Pfam" id="PF13289">
    <property type="entry name" value="SIR2_2"/>
    <property type="match status" value="1"/>
</dbReference>
<dbReference type="PANTHER" id="PTHR19959">
    <property type="entry name" value="KINESIN LIGHT CHAIN"/>
    <property type="match status" value="1"/>
</dbReference>
<feature type="compositionally biased region" description="Polar residues" evidence="1">
    <location>
        <begin position="11"/>
        <end position="30"/>
    </location>
</feature>
<protein>
    <submittedName>
        <fullName evidence="2">Uncharacterized protein</fullName>
    </submittedName>
</protein>
<dbReference type="AlphaFoldDB" id="A0A2S6NKY2"/>